<evidence type="ECO:0000313" key="3">
    <source>
        <dbReference type="EMBL" id="KAJ4976041.1"/>
    </source>
</evidence>
<keyword evidence="4" id="KW-1185">Reference proteome</keyword>
<keyword evidence="1" id="KW-0560">Oxidoreductase</keyword>
<feature type="domain" description="TauD/TfdA-like" evidence="2">
    <location>
        <begin position="43"/>
        <end position="312"/>
    </location>
</feature>
<dbReference type="Pfam" id="PF02668">
    <property type="entry name" value="TauD"/>
    <property type="match status" value="1"/>
</dbReference>
<dbReference type="OrthoDB" id="408743at2759"/>
<dbReference type="Proteomes" id="UP001141806">
    <property type="component" value="Unassembled WGS sequence"/>
</dbReference>
<evidence type="ECO:0000313" key="4">
    <source>
        <dbReference type="Proteomes" id="UP001141806"/>
    </source>
</evidence>
<comment type="caution">
    <text evidence="3">The sequence shown here is derived from an EMBL/GenBank/DDBJ whole genome shotgun (WGS) entry which is preliminary data.</text>
</comment>
<dbReference type="GO" id="GO:0016491">
    <property type="term" value="F:oxidoreductase activity"/>
    <property type="evidence" value="ECO:0007669"/>
    <property type="project" value="UniProtKB-KW"/>
</dbReference>
<dbReference type="PANTHER" id="PTHR10696">
    <property type="entry name" value="GAMMA-BUTYROBETAINE HYDROXYLASE-RELATED"/>
    <property type="match status" value="1"/>
</dbReference>
<sequence length="319" mass="36116">MEFVEGTIEEEKIFEGVVFPKTLNPPKSNEDVEYGSTELTEMVKAKREWLEELLRRHSAILFRGFRVDSADEFGRVVEAFGWEEMEYWGVASRFKVADRVHTTNEAPPDKFITFHHEMSLIKDCPSKLFFFCSQPPPVGGETSIVPSGVVVEKMEERMPEFVAKLMEKGCVFGRSLPKGNDIGVISGRSWKWFLQTEDQDEAKQRAAEKLRSCSINFNQDGSADLVFGPLNPIQELGGKKVWFNTILGYTSNEKDKKVTFGDGSALPSEAIEAFKQVLNENCVDVKWQKGDVLLLDNFIVQHARRPGKPPRTVLVSICK</sequence>
<dbReference type="Gene3D" id="3.60.130.10">
    <property type="entry name" value="Clavaminate synthase-like"/>
    <property type="match status" value="1"/>
</dbReference>
<proteinExistence type="predicted"/>
<dbReference type="InterPro" id="IPR042098">
    <property type="entry name" value="TauD-like_sf"/>
</dbReference>
<dbReference type="InterPro" id="IPR050411">
    <property type="entry name" value="AlphaKG_dependent_hydroxylases"/>
</dbReference>
<accession>A0A9Q0KTL1</accession>
<dbReference type="AlphaFoldDB" id="A0A9Q0KTL1"/>
<dbReference type="EMBL" id="JAMYWD010000003">
    <property type="protein sequence ID" value="KAJ4976041.1"/>
    <property type="molecule type" value="Genomic_DNA"/>
</dbReference>
<reference evidence="3" key="1">
    <citation type="journal article" date="2023" name="Plant J.">
        <title>The genome of the king protea, Protea cynaroides.</title>
        <authorList>
            <person name="Chang J."/>
            <person name="Duong T.A."/>
            <person name="Schoeman C."/>
            <person name="Ma X."/>
            <person name="Roodt D."/>
            <person name="Barker N."/>
            <person name="Li Z."/>
            <person name="Van de Peer Y."/>
            <person name="Mizrachi E."/>
        </authorList>
    </citation>
    <scope>NUCLEOTIDE SEQUENCE</scope>
    <source>
        <tissue evidence="3">Young leaves</tissue>
    </source>
</reference>
<name>A0A9Q0KTL1_9MAGN</name>
<protein>
    <recommendedName>
        <fullName evidence="2">TauD/TfdA-like domain-containing protein</fullName>
    </recommendedName>
</protein>
<organism evidence="3 4">
    <name type="scientific">Protea cynaroides</name>
    <dbReference type="NCBI Taxonomy" id="273540"/>
    <lineage>
        <taxon>Eukaryota</taxon>
        <taxon>Viridiplantae</taxon>
        <taxon>Streptophyta</taxon>
        <taxon>Embryophyta</taxon>
        <taxon>Tracheophyta</taxon>
        <taxon>Spermatophyta</taxon>
        <taxon>Magnoliopsida</taxon>
        <taxon>Proteales</taxon>
        <taxon>Proteaceae</taxon>
        <taxon>Protea</taxon>
    </lineage>
</organism>
<dbReference type="SUPFAM" id="SSF51197">
    <property type="entry name" value="Clavaminate synthase-like"/>
    <property type="match status" value="1"/>
</dbReference>
<evidence type="ECO:0000256" key="1">
    <source>
        <dbReference type="ARBA" id="ARBA00023002"/>
    </source>
</evidence>
<evidence type="ECO:0000259" key="2">
    <source>
        <dbReference type="Pfam" id="PF02668"/>
    </source>
</evidence>
<gene>
    <name evidence="3" type="ORF">NE237_001147</name>
</gene>
<dbReference type="PANTHER" id="PTHR10696:SF21">
    <property type="entry name" value="TAUD_TFDA-LIKE DOMAIN-CONTAINING PROTEIN"/>
    <property type="match status" value="1"/>
</dbReference>
<dbReference type="InterPro" id="IPR003819">
    <property type="entry name" value="TauD/TfdA-like"/>
</dbReference>